<proteinExistence type="inferred from homology"/>
<dbReference type="PANTHER" id="PTHR46300">
    <property type="entry name" value="P450, PUTATIVE (EUROFUNG)-RELATED-RELATED"/>
    <property type="match status" value="1"/>
</dbReference>
<dbReference type="Gene3D" id="1.10.630.10">
    <property type="entry name" value="Cytochrome P450"/>
    <property type="match status" value="1"/>
</dbReference>
<feature type="chain" id="PRO_5002215681" description="Cytochrome P450" evidence="11">
    <location>
        <begin position="23"/>
        <end position="512"/>
    </location>
</feature>
<sequence length="512" mass="57312">MSPPAIILLPSILLSVVVYAIARHHAPKKNKRAFPPGPKPLPFLGNVLDIDSERPWLTYSAWRKQYGPIVYCQLLGQDVIIINSAKVARQLLDRRSSIYSSRPASCIGKLFGIEFNTAFLPYGPEWRIHRRMFHQALRVEAAESYQALYLSKAVLLLKNFLDTPDDFEKHLQLYIASITMAVTYGYELTSLGAPLVKPVSELVRLLNDGLPPERNAMLTVFPFLAYFPAWVPGAAFARDAARCRELSLKSLNDPFEYVRKNMAAGSATRSMVSDLLSQLSDEQNYAQEEKAIKECAASAYVGEPQSAATLSTFLMAMTLYPDAQQRAQAEIDSLLAENILPDCSHRASLPYMEAVLRETLRWNSVAPLALPHTTSSDDIFEGYFIPKGAMVMPNIWYIHNDDSEYNRPDVFNPERHFNADGALTDDPLSSRVAFGFGRRHCPGKWVADASLWVAMVSILALFRVEKRRDGNGRAIEVEPRFTAGVVRRPLPFSCSIVCRSASRAHAVRLVDD</sequence>
<keyword evidence="11" id="KW-0732">Signal</keyword>
<reference evidence="12 13" key="1">
    <citation type="submission" date="2014-04" db="EMBL/GenBank/DDBJ databases">
        <title>Evolutionary Origins and Diversification of the Mycorrhizal Mutualists.</title>
        <authorList>
            <consortium name="DOE Joint Genome Institute"/>
            <consortium name="Mycorrhizal Genomics Consortium"/>
            <person name="Kohler A."/>
            <person name="Kuo A."/>
            <person name="Nagy L.G."/>
            <person name="Floudas D."/>
            <person name="Copeland A."/>
            <person name="Barry K.W."/>
            <person name="Cichocki N."/>
            <person name="Veneault-Fourrey C."/>
            <person name="LaButti K."/>
            <person name="Lindquist E.A."/>
            <person name="Lipzen A."/>
            <person name="Lundell T."/>
            <person name="Morin E."/>
            <person name="Murat C."/>
            <person name="Riley R."/>
            <person name="Ohm R."/>
            <person name="Sun H."/>
            <person name="Tunlid A."/>
            <person name="Henrissat B."/>
            <person name="Grigoriev I.V."/>
            <person name="Hibbett D.S."/>
            <person name="Martin F."/>
        </authorList>
    </citation>
    <scope>NUCLEOTIDE SEQUENCE [LARGE SCALE GENOMIC DNA]</scope>
    <source>
        <strain evidence="12 13">MD-312</strain>
    </source>
</reference>
<dbReference type="CDD" id="cd11065">
    <property type="entry name" value="CYP64-like"/>
    <property type="match status" value="1"/>
</dbReference>
<gene>
    <name evidence="12" type="ORF">HYDPIDRAFT_138140</name>
</gene>
<dbReference type="GO" id="GO:0020037">
    <property type="term" value="F:heme binding"/>
    <property type="evidence" value="ECO:0007669"/>
    <property type="project" value="InterPro"/>
</dbReference>
<dbReference type="HOGENOM" id="CLU_001570_2_3_1"/>
<evidence type="ECO:0000256" key="1">
    <source>
        <dbReference type="ARBA" id="ARBA00001971"/>
    </source>
</evidence>
<keyword evidence="4 9" id="KW-0349">Heme</keyword>
<dbReference type="InterPro" id="IPR002401">
    <property type="entry name" value="Cyt_P450_E_grp-I"/>
</dbReference>
<dbReference type="PROSITE" id="PS00086">
    <property type="entry name" value="CYTOCHROME_P450"/>
    <property type="match status" value="1"/>
</dbReference>
<feature type="signal peptide" evidence="11">
    <location>
        <begin position="1"/>
        <end position="22"/>
    </location>
</feature>
<keyword evidence="7 9" id="KW-0408">Iron</keyword>
<dbReference type="InterPro" id="IPR036396">
    <property type="entry name" value="Cyt_P450_sf"/>
</dbReference>
<evidence type="ECO:0000256" key="7">
    <source>
        <dbReference type="ARBA" id="ARBA00023004"/>
    </source>
</evidence>
<dbReference type="PRINTS" id="PR00463">
    <property type="entry name" value="EP450I"/>
</dbReference>
<evidence type="ECO:0000256" key="2">
    <source>
        <dbReference type="ARBA" id="ARBA00005179"/>
    </source>
</evidence>
<evidence type="ECO:0000256" key="5">
    <source>
        <dbReference type="ARBA" id="ARBA00022723"/>
    </source>
</evidence>
<evidence type="ECO:0008006" key="14">
    <source>
        <dbReference type="Google" id="ProtNLM"/>
    </source>
</evidence>
<evidence type="ECO:0000313" key="12">
    <source>
        <dbReference type="EMBL" id="KIJ61263.1"/>
    </source>
</evidence>
<dbReference type="AlphaFoldDB" id="A0A0C9W4C9"/>
<keyword evidence="8 10" id="KW-0503">Monooxygenase</keyword>
<dbReference type="InterPro" id="IPR001128">
    <property type="entry name" value="Cyt_P450"/>
</dbReference>
<dbReference type="InterPro" id="IPR050364">
    <property type="entry name" value="Cytochrome_P450_fung"/>
</dbReference>
<dbReference type="PANTHER" id="PTHR46300:SF7">
    <property type="entry name" value="P450, PUTATIVE (EUROFUNG)-RELATED"/>
    <property type="match status" value="1"/>
</dbReference>
<evidence type="ECO:0000256" key="11">
    <source>
        <dbReference type="SAM" id="SignalP"/>
    </source>
</evidence>
<dbReference type="GO" id="GO:0016705">
    <property type="term" value="F:oxidoreductase activity, acting on paired donors, with incorporation or reduction of molecular oxygen"/>
    <property type="evidence" value="ECO:0007669"/>
    <property type="project" value="InterPro"/>
</dbReference>
<comment type="cofactor">
    <cofactor evidence="1 9">
        <name>heme</name>
        <dbReference type="ChEBI" id="CHEBI:30413"/>
    </cofactor>
</comment>
<evidence type="ECO:0000256" key="9">
    <source>
        <dbReference type="PIRSR" id="PIRSR602401-1"/>
    </source>
</evidence>
<protein>
    <recommendedName>
        <fullName evidence="14">Cytochrome P450</fullName>
    </recommendedName>
</protein>
<organism evidence="12 13">
    <name type="scientific">Hydnomerulius pinastri MD-312</name>
    <dbReference type="NCBI Taxonomy" id="994086"/>
    <lineage>
        <taxon>Eukaryota</taxon>
        <taxon>Fungi</taxon>
        <taxon>Dikarya</taxon>
        <taxon>Basidiomycota</taxon>
        <taxon>Agaricomycotina</taxon>
        <taxon>Agaricomycetes</taxon>
        <taxon>Agaricomycetidae</taxon>
        <taxon>Boletales</taxon>
        <taxon>Boletales incertae sedis</taxon>
        <taxon>Leucogyrophana</taxon>
    </lineage>
</organism>
<dbReference type="InterPro" id="IPR017972">
    <property type="entry name" value="Cyt_P450_CS"/>
</dbReference>
<comment type="similarity">
    <text evidence="3 10">Belongs to the cytochrome P450 family.</text>
</comment>
<dbReference type="PRINTS" id="PR00385">
    <property type="entry name" value="P450"/>
</dbReference>
<evidence type="ECO:0000256" key="4">
    <source>
        <dbReference type="ARBA" id="ARBA00022617"/>
    </source>
</evidence>
<dbReference type="GO" id="GO:0004497">
    <property type="term" value="F:monooxygenase activity"/>
    <property type="evidence" value="ECO:0007669"/>
    <property type="project" value="UniProtKB-KW"/>
</dbReference>
<evidence type="ECO:0000256" key="6">
    <source>
        <dbReference type="ARBA" id="ARBA00023002"/>
    </source>
</evidence>
<feature type="binding site" description="axial binding residue" evidence="9">
    <location>
        <position position="441"/>
    </location>
    <ligand>
        <name>heme</name>
        <dbReference type="ChEBI" id="CHEBI:30413"/>
    </ligand>
    <ligandPart>
        <name>Fe</name>
        <dbReference type="ChEBI" id="CHEBI:18248"/>
    </ligandPart>
</feature>
<dbReference type="SUPFAM" id="SSF48264">
    <property type="entry name" value="Cytochrome P450"/>
    <property type="match status" value="1"/>
</dbReference>
<dbReference type="GO" id="GO:0005506">
    <property type="term" value="F:iron ion binding"/>
    <property type="evidence" value="ECO:0007669"/>
    <property type="project" value="InterPro"/>
</dbReference>
<evidence type="ECO:0000256" key="10">
    <source>
        <dbReference type="RuleBase" id="RU000461"/>
    </source>
</evidence>
<evidence type="ECO:0000256" key="8">
    <source>
        <dbReference type="ARBA" id="ARBA00023033"/>
    </source>
</evidence>
<dbReference type="OrthoDB" id="2789670at2759"/>
<comment type="pathway">
    <text evidence="2">Secondary metabolite biosynthesis.</text>
</comment>
<evidence type="ECO:0000313" key="13">
    <source>
        <dbReference type="Proteomes" id="UP000053820"/>
    </source>
</evidence>
<keyword evidence="6 10" id="KW-0560">Oxidoreductase</keyword>
<keyword evidence="13" id="KW-1185">Reference proteome</keyword>
<accession>A0A0C9W4C9</accession>
<dbReference type="EMBL" id="KN839864">
    <property type="protein sequence ID" value="KIJ61263.1"/>
    <property type="molecule type" value="Genomic_DNA"/>
</dbReference>
<evidence type="ECO:0000256" key="3">
    <source>
        <dbReference type="ARBA" id="ARBA00010617"/>
    </source>
</evidence>
<dbReference type="Pfam" id="PF00067">
    <property type="entry name" value="p450"/>
    <property type="match status" value="1"/>
</dbReference>
<keyword evidence="5 9" id="KW-0479">Metal-binding</keyword>
<name>A0A0C9W4C9_9AGAM</name>
<dbReference type="Proteomes" id="UP000053820">
    <property type="component" value="Unassembled WGS sequence"/>
</dbReference>